<dbReference type="Gene3D" id="1.10.10.10">
    <property type="entry name" value="Winged helix-like DNA-binding domain superfamily/Winged helix DNA-binding domain"/>
    <property type="match status" value="1"/>
</dbReference>
<dbReference type="AlphaFoldDB" id="A0A9D9NRH7"/>
<evidence type="ECO:0000313" key="3">
    <source>
        <dbReference type="Proteomes" id="UP000823750"/>
    </source>
</evidence>
<evidence type="ECO:0000259" key="1">
    <source>
        <dbReference type="Pfam" id="PF08281"/>
    </source>
</evidence>
<dbReference type="SUPFAM" id="SSF88659">
    <property type="entry name" value="Sigma3 and sigma4 domains of RNA polymerase sigma factors"/>
    <property type="match status" value="1"/>
</dbReference>
<dbReference type="EMBL" id="JADILX010000026">
    <property type="protein sequence ID" value="MBO8485074.1"/>
    <property type="molecule type" value="Genomic_DNA"/>
</dbReference>
<dbReference type="Proteomes" id="UP000823750">
    <property type="component" value="Unassembled WGS sequence"/>
</dbReference>
<dbReference type="InterPro" id="IPR013324">
    <property type="entry name" value="RNA_pol_sigma_r3/r4-like"/>
</dbReference>
<comment type="caution">
    <text evidence="2">The sequence shown here is derived from an EMBL/GenBank/DDBJ whole genome shotgun (WGS) entry which is preliminary data.</text>
</comment>
<gene>
    <name evidence="2" type="ORF">IAB78_01435</name>
</gene>
<dbReference type="GO" id="GO:0003677">
    <property type="term" value="F:DNA binding"/>
    <property type="evidence" value="ECO:0007669"/>
    <property type="project" value="InterPro"/>
</dbReference>
<proteinExistence type="predicted"/>
<name>A0A9D9NRH7_9BACT</name>
<organism evidence="2 3">
    <name type="scientific">Candidatus Cryptobacteroides excrementavium</name>
    <dbReference type="NCBI Taxonomy" id="2840759"/>
    <lineage>
        <taxon>Bacteria</taxon>
        <taxon>Pseudomonadati</taxon>
        <taxon>Bacteroidota</taxon>
        <taxon>Bacteroidia</taxon>
        <taxon>Bacteroidales</taxon>
        <taxon>Candidatus Cryptobacteroides</taxon>
    </lineage>
</organism>
<reference evidence="2" key="1">
    <citation type="submission" date="2020-10" db="EMBL/GenBank/DDBJ databases">
        <authorList>
            <person name="Gilroy R."/>
        </authorList>
    </citation>
    <scope>NUCLEOTIDE SEQUENCE</scope>
    <source>
        <strain evidence="2">B2-16538</strain>
    </source>
</reference>
<evidence type="ECO:0000313" key="2">
    <source>
        <dbReference type="EMBL" id="MBO8485074.1"/>
    </source>
</evidence>
<dbReference type="Pfam" id="PF08281">
    <property type="entry name" value="Sigma70_r4_2"/>
    <property type="match status" value="1"/>
</dbReference>
<protein>
    <recommendedName>
        <fullName evidence="1">RNA polymerase sigma factor 70 region 4 type 2 domain-containing protein</fullName>
    </recommendedName>
</protein>
<dbReference type="InterPro" id="IPR036388">
    <property type="entry name" value="WH-like_DNA-bd_sf"/>
</dbReference>
<feature type="domain" description="RNA polymerase sigma factor 70 region 4 type 2" evidence="1">
    <location>
        <begin position="66"/>
        <end position="108"/>
    </location>
</feature>
<dbReference type="GO" id="GO:0006352">
    <property type="term" value="P:DNA-templated transcription initiation"/>
    <property type="evidence" value="ECO:0007669"/>
    <property type="project" value="InterPro"/>
</dbReference>
<reference evidence="2" key="2">
    <citation type="journal article" date="2021" name="PeerJ">
        <title>Extensive microbial diversity within the chicken gut microbiome revealed by metagenomics and culture.</title>
        <authorList>
            <person name="Gilroy R."/>
            <person name="Ravi A."/>
            <person name="Getino M."/>
            <person name="Pursley I."/>
            <person name="Horton D.L."/>
            <person name="Alikhan N.F."/>
            <person name="Baker D."/>
            <person name="Gharbi K."/>
            <person name="Hall N."/>
            <person name="Watson M."/>
            <person name="Adriaenssens E.M."/>
            <person name="Foster-Nyarko E."/>
            <person name="Jarju S."/>
            <person name="Secka A."/>
            <person name="Antonio M."/>
            <person name="Oren A."/>
            <person name="Chaudhuri R.R."/>
            <person name="La Ragione R."/>
            <person name="Hildebrand F."/>
            <person name="Pallen M.J."/>
        </authorList>
    </citation>
    <scope>NUCLEOTIDE SEQUENCE</scope>
    <source>
        <strain evidence="2">B2-16538</strain>
    </source>
</reference>
<dbReference type="GO" id="GO:0016987">
    <property type="term" value="F:sigma factor activity"/>
    <property type="evidence" value="ECO:0007669"/>
    <property type="project" value="InterPro"/>
</dbReference>
<dbReference type="InterPro" id="IPR013249">
    <property type="entry name" value="RNA_pol_sigma70_r4_t2"/>
</dbReference>
<accession>A0A9D9NRH7</accession>
<sequence>MLKAYLAATVKNKYLNYLKRRESEHAAHENIRRRASDAENISILESDRMDFRMFSNEVGSICRDNLARMPKLTSDIFMDRLNGKTYREIAEKYGISQRSVTYEISKVLAVLKEELKDYLPMFLIIVSLMSGKIS</sequence>